<dbReference type="STRING" id="246437.L9KC27"/>
<evidence type="ECO:0000256" key="1">
    <source>
        <dbReference type="SAM" id="MobiDB-lite"/>
    </source>
</evidence>
<proteinExistence type="predicted"/>
<name>L9KC27_TUPCH</name>
<dbReference type="EMBL" id="KB320889">
    <property type="protein sequence ID" value="ELW60004.1"/>
    <property type="molecule type" value="Genomic_DNA"/>
</dbReference>
<feature type="region of interest" description="Disordered" evidence="1">
    <location>
        <begin position="1"/>
        <end position="29"/>
    </location>
</feature>
<dbReference type="InParanoid" id="L9KC27"/>
<evidence type="ECO:0000313" key="3">
    <source>
        <dbReference type="Proteomes" id="UP000011518"/>
    </source>
</evidence>
<evidence type="ECO:0000313" key="2">
    <source>
        <dbReference type="EMBL" id="ELW60004.1"/>
    </source>
</evidence>
<dbReference type="AlphaFoldDB" id="L9KC27"/>
<organism evidence="2 3">
    <name type="scientific">Tupaia chinensis</name>
    <name type="common">Chinese tree shrew</name>
    <name type="synonym">Tupaia belangeri chinensis</name>
    <dbReference type="NCBI Taxonomy" id="246437"/>
    <lineage>
        <taxon>Eukaryota</taxon>
        <taxon>Metazoa</taxon>
        <taxon>Chordata</taxon>
        <taxon>Craniata</taxon>
        <taxon>Vertebrata</taxon>
        <taxon>Euteleostomi</taxon>
        <taxon>Mammalia</taxon>
        <taxon>Eutheria</taxon>
        <taxon>Euarchontoglires</taxon>
        <taxon>Scandentia</taxon>
        <taxon>Tupaiidae</taxon>
        <taxon>Tupaia</taxon>
    </lineage>
</organism>
<sequence>MPLQTQFKEREVGSLQHSNGLNSRRFDYEDENPVEEDGIQQMYPLYNQMCYPDRSPGKHQNHDPASVYINPQEHYV</sequence>
<gene>
    <name evidence="2" type="ORF">TREES_T100000788</name>
</gene>
<reference evidence="3" key="2">
    <citation type="journal article" date="2013" name="Nat. Commun.">
        <title>Genome of the Chinese tree shrew.</title>
        <authorList>
            <person name="Fan Y."/>
            <person name="Huang Z.Y."/>
            <person name="Cao C.C."/>
            <person name="Chen C.S."/>
            <person name="Chen Y.X."/>
            <person name="Fan D.D."/>
            <person name="He J."/>
            <person name="Hou H.L."/>
            <person name="Hu L."/>
            <person name="Hu X.T."/>
            <person name="Jiang X.T."/>
            <person name="Lai R."/>
            <person name="Lang Y.S."/>
            <person name="Liang B."/>
            <person name="Liao S.G."/>
            <person name="Mu D."/>
            <person name="Ma Y.Y."/>
            <person name="Niu Y.Y."/>
            <person name="Sun X.Q."/>
            <person name="Xia J.Q."/>
            <person name="Xiao J."/>
            <person name="Xiong Z.Q."/>
            <person name="Xu L."/>
            <person name="Yang L."/>
            <person name="Zhang Y."/>
            <person name="Zhao W."/>
            <person name="Zhao X.D."/>
            <person name="Zheng Y.T."/>
            <person name="Zhou J.M."/>
            <person name="Zhu Y.B."/>
            <person name="Zhang G.J."/>
            <person name="Wang J."/>
            <person name="Yao Y.G."/>
        </authorList>
    </citation>
    <scope>NUCLEOTIDE SEQUENCE [LARGE SCALE GENOMIC DNA]</scope>
</reference>
<accession>L9KC27</accession>
<keyword evidence="3" id="KW-1185">Reference proteome</keyword>
<reference evidence="3" key="1">
    <citation type="submission" date="2012-07" db="EMBL/GenBank/DDBJ databases">
        <title>Genome of the Chinese tree shrew, a rising model animal genetically related to primates.</title>
        <authorList>
            <person name="Zhang G."/>
            <person name="Fan Y."/>
            <person name="Yao Y."/>
            <person name="Huang Z."/>
        </authorList>
    </citation>
    <scope>NUCLEOTIDE SEQUENCE [LARGE SCALE GENOMIC DNA]</scope>
</reference>
<feature type="region of interest" description="Disordered" evidence="1">
    <location>
        <begin position="51"/>
        <end position="76"/>
    </location>
</feature>
<protein>
    <submittedName>
        <fullName evidence="2">Uncharacterized protein</fullName>
    </submittedName>
</protein>
<dbReference type="Proteomes" id="UP000011518">
    <property type="component" value="Unassembled WGS sequence"/>
</dbReference>